<keyword evidence="2" id="KW-1003">Cell membrane</keyword>
<organism evidence="10 11">
    <name type="scientific">Candidatus Shapirobacteria bacterium CG08_land_8_20_14_0_20_39_18</name>
    <dbReference type="NCBI Taxonomy" id="1974883"/>
    <lineage>
        <taxon>Bacteria</taxon>
        <taxon>Candidatus Shapironibacteriota</taxon>
    </lineage>
</organism>
<evidence type="ECO:0000313" key="10">
    <source>
        <dbReference type="EMBL" id="PIU03175.1"/>
    </source>
</evidence>
<feature type="transmembrane region" description="Helical" evidence="8">
    <location>
        <begin position="208"/>
        <end position="230"/>
    </location>
</feature>
<dbReference type="PANTHER" id="PTHR33908">
    <property type="entry name" value="MANNOSYLTRANSFERASE YKCB-RELATED"/>
    <property type="match status" value="1"/>
</dbReference>
<feature type="transmembrane region" description="Helical" evidence="8">
    <location>
        <begin position="340"/>
        <end position="359"/>
    </location>
</feature>
<evidence type="ECO:0000256" key="3">
    <source>
        <dbReference type="ARBA" id="ARBA00022676"/>
    </source>
</evidence>
<dbReference type="AlphaFoldDB" id="A0A2M6XC07"/>
<dbReference type="Pfam" id="PF13231">
    <property type="entry name" value="PMT_2"/>
    <property type="match status" value="1"/>
</dbReference>
<name>A0A2M6XC07_9BACT</name>
<keyword evidence="4" id="KW-0808">Transferase</keyword>
<dbReference type="InterPro" id="IPR038731">
    <property type="entry name" value="RgtA/B/C-like"/>
</dbReference>
<dbReference type="Proteomes" id="UP000228996">
    <property type="component" value="Unassembled WGS sequence"/>
</dbReference>
<evidence type="ECO:0000256" key="8">
    <source>
        <dbReference type="SAM" id="Phobius"/>
    </source>
</evidence>
<dbReference type="GO" id="GO:0016763">
    <property type="term" value="F:pentosyltransferase activity"/>
    <property type="evidence" value="ECO:0007669"/>
    <property type="project" value="TreeGrafter"/>
</dbReference>
<evidence type="ECO:0000256" key="6">
    <source>
        <dbReference type="ARBA" id="ARBA00022989"/>
    </source>
</evidence>
<dbReference type="GO" id="GO:0010041">
    <property type="term" value="P:response to iron(III) ion"/>
    <property type="evidence" value="ECO:0007669"/>
    <property type="project" value="TreeGrafter"/>
</dbReference>
<dbReference type="PANTHER" id="PTHR33908:SF3">
    <property type="entry name" value="UNDECAPRENYL PHOSPHATE-ALPHA-4-AMINO-4-DEOXY-L-ARABINOSE ARABINOSYL TRANSFERASE"/>
    <property type="match status" value="1"/>
</dbReference>
<keyword evidence="5 8" id="KW-0812">Transmembrane</keyword>
<sequence length="544" mass="62998">MNRIKKFLTRNWELSLLLVFILIAVVLRFTNITSLNFFTFDQSRDALFVKRMIIDHQWRLLGTQTSLPGMYLPPFYYYTIAPILWLSKLNPVSIDIYSAFIGVLTIPAIYFIANKIFGRPAGIFSSGLFAVSPLIVELTRRAWNPNTLPFFILITFYFIYMYFKEKKLKYFLLAFGFYGYCLSLHFGAWILIPLFIFIWFFALIKDKLGILGLLGAIGILFFFVSPLFIFEIRHNFFLTQQAKIFFFDGSHLGPKTGVNLLESFSTSLIALFTILISGKIMVGYGAPLEFTGRLSDIFYLNKPISVVAQKPFSISFQWWGLGILALIIFFSLFKPNKYKLPLVLLWIWIIWGVLISRMYGGSFFFFYYLFLFPAPILLFGLLGKIVFDSKKILIKTILSLAFALLIIFHLKYTTIHEKTWRDINDLKEVGKIIALNAPENGTFNIATIQKDADRWDRNAVDYRYFTETFGGKRALDWYPQDYQNAEILFVVDESGQSDPLSSKIMEISDFNPGQIIDQWTTGKNIVIYKISKKEDIPKNDIINQ</sequence>
<dbReference type="InterPro" id="IPR050297">
    <property type="entry name" value="LipidA_mod_glycosyltrf_83"/>
</dbReference>
<feature type="domain" description="Glycosyltransferase RgtA/B/C/D-like" evidence="9">
    <location>
        <begin position="73"/>
        <end position="217"/>
    </location>
</feature>
<evidence type="ECO:0000259" key="9">
    <source>
        <dbReference type="Pfam" id="PF13231"/>
    </source>
</evidence>
<keyword evidence="7 8" id="KW-0472">Membrane</keyword>
<proteinExistence type="predicted"/>
<evidence type="ECO:0000256" key="2">
    <source>
        <dbReference type="ARBA" id="ARBA00022475"/>
    </source>
</evidence>
<feature type="transmembrane region" description="Helical" evidence="8">
    <location>
        <begin position="170"/>
        <end position="202"/>
    </location>
</feature>
<feature type="transmembrane region" description="Helical" evidence="8">
    <location>
        <begin position="94"/>
        <end position="113"/>
    </location>
</feature>
<evidence type="ECO:0000256" key="5">
    <source>
        <dbReference type="ARBA" id="ARBA00022692"/>
    </source>
</evidence>
<evidence type="ECO:0000313" key="11">
    <source>
        <dbReference type="Proteomes" id="UP000228996"/>
    </source>
</evidence>
<keyword evidence="3" id="KW-0328">Glycosyltransferase</keyword>
<comment type="subcellular location">
    <subcellularLocation>
        <location evidence="1">Cell membrane</location>
        <topology evidence="1">Multi-pass membrane protein</topology>
    </subcellularLocation>
</comment>
<evidence type="ECO:0000256" key="4">
    <source>
        <dbReference type="ARBA" id="ARBA00022679"/>
    </source>
</evidence>
<protein>
    <recommendedName>
        <fullName evidence="9">Glycosyltransferase RgtA/B/C/D-like domain-containing protein</fullName>
    </recommendedName>
</protein>
<feature type="transmembrane region" description="Helical" evidence="8">
    <location>
        <begin position="365"/>
        <end position="385"/>
    </location>
</feature>
<reference evidence="11" key="1">
    <citation type="submission" date="2017-09" db="EMBL/GenBank/DDBJ databases">
        <title>Depth-based differentiation of microbial function through sediment-hosted aquifers and enrichment of novel symbionts in the deep terrestrial subsurface.</title>
        <authorList>
            <person name="Probst A.J."/>
            <person name="Ladd B."/>
            <person name="Jarett J.K."/>
            <person name="Geller-Mcgrath D.E."/>
            <person name="Sieber C.M.K."/>
            <person name="Emerson J.B."/>
            <person name="Anantharaman K."/>
            <person name="Thomas B.C."/>
            <person name="Malmstrom R."/>
            <person name="Stieglmeier M."/>
            <person name="Klingl A."/>
            <person name="Woyke T."/>
            <person name="Ryan C.M."/>
            <person name="Banfield J.F."/>
        </authorList>
    </citation>
    <scope>NUCLEOTIDE SEQUENCE [LARGE SCALE GENOMIC DNA]</scope>
</reference>
<dbReference type="EMBL" id="PEYO01000022">
    <property type="protein sequence ID" value="PIU03175.1"/>
    <property type="molecule type" value="Genomic_DNA"/>
</dbReference>
<dbReference type="GO" id="GO:0009103">
    <property type="term" value="P:lipopolysaccharide biosynthetic process"/>
    <property type="evidence" value="ECO:0007669"/>
    <property type="project" value="UniProtKB-ARBA"/>
</dbReference>
<keyword evidence="6 8" id="KW-1133">Transmembrane helix</keyword>
<feature type="transmembrane region" description="Helical" evidence="8">
    <location>
        <begin position="316"/>
        <end position="333"/>
    </location>
</feature>
<comment type="caution">
    <text evidence="10">The sequence shown here is derived from an EMBL/GenBank/DDBJ whole genome shotgun (WGS) entry which is preliminary data.</text>
</comment>
<gene>
    <name evidence="10" type="ORF">COT44_04755</name>
</gene>
<dbReference type="GO" id="GO:0005886">
    <property type="term" value="C:plasma membrane"/>
    <property type="evidence" value="ECO:0007669"/>
    <property type="project" value="UniProtKB-SubCell"/>
</dbReference>
<feature type="transmembrane region" description="Helical" evidence="8">
    <location>
        <begin position="142"/>
        <end position="163"/>
    </location>
</feature>
<feature type="transmembrane region" description="Helical" evidence="8">
    <location>
        <begin position="392"/>
        <end position="410"/>
    </location>
</feature>
<feature type="transmembrane region" description="Helical" evidence="8">
    <location>
        <begin position="268"/>
        <end position="286"/>
    </location>
</feature>
<accession>A0A2M6XC07</accession>
<feature type="transmembrane region" description="Helical" evidence="8">
    <location>
        <begin position="12"/>
        <end position="30"/>
    </location>
</feature>
<evidence type="ECO:0000256" key="1">
    <source>
        <dbReference type="ARBA" id="ARBA00004651"/>
    </source>
</evidence>
<evidence type="ECO:0000256" key="7">
    <source>
        <dbReference type="ARBA" id="ARBA00023136"/>
    </source>
</evidence>